<protein>
    <submittedName>
        <fullName evidence="5">Mucin-2</fullName>
    </submittedName>
</protein>
<evidence type="ECO:0000259" key="4">
    <source>
        <dbReference type="PROSITE" id="PS51233"/>
    </source>
</evidence>
<dbReference type="PANTHER" id="PTHR11339:SF371">
    <property type="entry name" value="MUCIN-2"/>
    <property type="match status" value="1"/>
</dbReference>
<keyword evidence="3" id="KW-0732">Signal</keyword>
<evidence type="ECO:0000256" key="2">
    <source>
        <dbReference type="ARBA" id="ARBA00023180"/>
    </source>
</evidence>
<dbReference type="AlphaFoldDB" id="A0AA47NZ23"/>
<dbReference type="EMBL" id="JAOPHQ010003710">
    <property type="protein sequence ID" value="KAK0142083.1"/>
    <property type="molecule type" value="Genomic_DNA"/>
</dbReference>
<evidence type="ECO:0000256" key="1">
    <source>
        <dbReference type="ARBA" id="ARBA00023157"/>
    </source>
</evidence>
<accession>A0AA47NZ23</accession>
<feature type="domain" description="VWFD" evidence="4">
    <location>
        <begin position="32"/>
        <end position="202"/>
    </location>
</feature>
<evidence type="ECO:0000313" key="6">
    <source>
        <dbReference type="Proteomes" id="UP001174136"/>
    </source>
</evidence>
<keyword evidence="1" id="KW-1015">Disulfide bond</keyword>
<dbReference type="InterPro" id="IPR036084">
    <property type="entry name" value="Ser_inhib-like_sf"/>
</dbReference>
<dbReference type="Pfam" id="PF08742">
    <property type="entry name" value="C8"/>
    <property type="match status" value="1"/>
</dbReference>
<dbReference type="InterPro" id="IPR014853">
    <property type="entry name" value="VWF/SSPO/ZAN-like_Cys-rich_dom"/>
</dbReference>
<dbReference type="InterPro" id="IPR050780">
    <property type="entry name" value="Mucin_vWF_Thrombospondin_sf"/>
</dbReference>
<dbReference type="SMART" id="SM00832">
    <property type="entry name" value="C8"/>
    <property type="match status" value="1"/>
</dbReference>
<dbReference type="PANTHER" id="PTHR11339">
    <property type="entry name" value="EXTRACELLULAR MATRIX GLYCOPROTEIN RELATED"/>
    <property type="match status" value="1"/>
</dbReference>
<dbReference type="Proteomes" id="UP001174136">
    <property type="component" value="Unassembled WGS sequence"/>
</dbReference>
<keyword evidence="6" id="KW-1185">Reference proteome</keyword>
<sequence>MTRSHFWLCCLALAVTTIANVQARQALNHINTICSTWGRDHFKTFDGDMYQFPGMCVYNLVSDCHETYQEFAVHIQRSKVDGNPKVHEVVVTINDLLFHLTRNVVSLNSDVINLPYYNAGIQLERNAVYTKLQAKVGLVVMWNGDDAVMVELDSSYRNRTCGLCGDFNGIPVYNEFIHNHRQIHPIEFGNRQRVHRPNDDCEDPYEEEDQALEALAGDEHCKAFGPVCNEMIHSEAWSSCKSLVNPTPYTQACVQDMCGCSNSTDDFCVCSTLAEYSRQCSHAGGQPPSWRTPEFCAKTCPFNMVYEESGSPCMTTCTLSDTSSLCEDHKMDGCFCPAVYAMKEDGTARVYPVLLLAQWKRVPM</sequence>
<feature type="chain" id="PRO_5041332971" evidence="3">
    <location>
        <begin position="24"/>
        <end position="364"/>
    </location>
</feature>
<dbReference type="GO" id="GO:0005615">
    <property type="term" value="C:extracellular space"/>
    <property type="evidence" value="ECO:0007669"/>
    <property type="project" value="TreeGrafter"/>
</dbReference>
<evidence type="ECO:0000313" key="5">
    <source>
        <dbReference type="EMBL" id="KAK0142083.1"/>
    </source>
</evidence>
<dbReference type="GO" id="GO:0031012">
    <property type="term" value="C:extracellular matrix"/>
    <property type="evidence" value="ECO:0007669"/>
    <property type="project" value="TreeGrafter"/>
</dbReference>
<dbReference type="PROSITE" id="PS51233">
    <property type="entry name" value="VWFD"/>
    <property type="match status" value="1"/>
</dbReference>
<proteinExistence type="predicted"/>
<dbReference type="InterPro" id="IPR001846">
    <property type="entry name" value="VWF_type-D"/>
</dbReference>
<feature type="signal peptide" evidence="3">
    <location>
        <begin position="1"/>
        <end position="23"/>
    </location>
</feature>
<dbReference type="SUPFAM" id="SSF57567">
    <property type="entry name" value="Serine protease inhibitors"/>
    <property type="match status" value="1"/>
</dbReference>
<evidence type="ECO:0000256" key="3">
    <source>
        <dbReference type="SAM" id="SignalP"/>
    </source>
</evidence>
<comment type="caution">
    <text evidence="5">The sequence shown here is derived from an EMBL/GenBank/DDBJ whole genome shotgun (WGS) entry which is preliminary data.</text>
</comment>
<dbReference type="CDD" id="cd19941">
    <property type="entry name" value="TIL"/>
    <property type="match status" value="1"/>
</dbReference>
<reference evidence="5" key="1">
    <citation type="journal article" date="2023" name="Front. Mar. Sci.">
        <title>A new Merluccius polli reference genome to investigate the effects of global change in West African waters.</title>
        <authorList>
            <person name="Mateo J.L."/>
            <person name="Blanco-Fernandez C."/>
            <person name="Garcia-Vazquez E."/>
            <person name="Machado-Schiaffino G."/>
        </authorList>
    </citation>
    <scope>NUCLEOTIDE SEQUENCE</scope>
    <source>
        <strain evidence="5">C29</strain>
        <tissue evidence="5">Fin</tissue>
    </source>
</reference>
<dbReference type="SMART" id="SM00216">
    <property type="entry name" value="VWD"/>
    <property type="match status" value="1"/>
</dbReference>
<dbReference type="Pfam" id="PF00094">
    <property type="entry name" value="VWD"/>
    <property type="match status" value="1"/>
</dbReference>
<gene>
    <name evidence="5" type="primary">MUC2</name>
    <name evidence="5" type="ORF">N1851_020229</name>
</gene>
<dbReference type="Gene3D" id="2.10.25.10">
    <property type="entry name" value="Laminin"/>
    <property type="match status" value="1"/>
</dbReference>
<organism evidence="5 6">
    <name type="scientific">Merluccius polli</name>
    <name type="common">Benguela hake</name>
    <name type="synonym">Merluccius cadenati</name>
    <dbReference type="NCBI Taxonomy" id="89951"/>
    <lineage>
        <taxon>Eukaryota</taxon>
        <taxon>Metazoa</taxon>
        <taxon>Chordata</taxon>
        <taxon>Craniata</taxon>
        <taxon>Vertebrata</taxon>
        <taxon>Euteleostomi</taxon>
        <taxon>Actinopterygii</taxon>
        <taxon>Neopterygii</taxon>
        <taxon>Teleostei</taxon>
        <taxon>Neoteleostei</taxon>
        <taxon>Acanthomorphata</taxon>
        <taxon>Zeiogadaria</taxon>
        <taxon>Gadariae</taxon>
        <taxon>Gadiformes</taxon>
        <taxon>Gadoidei</taxon>
        <taxon>Merlucciidae</taxon>
        <taxon>Merluccius</taxon>
    </lineage>
</organism>
<keyword evidence="2" id="KW-0325">Glycoprotein</keyword>
<name>A0AA47NZ23_MERPO</name>